<sequence length="221" mass="24377">MGLLDKIRNSFSPNSGSVTPGDPTTARPARSGKAQSVTPSSMLAPLSKQIARTAYESTRLFHGTTNKHATNIRANGFRLDEKPSNQERQRIPAGQRAVSSTRGWMEALNESARTHHFLTGKKDTAEFYATLGSKTHPGKVLIRTIGLPSEDIPFEADPFDDRALRTSKDIPKEHVLGRKTDPSGDDARIFQNELHKNGLNVDLQTAGQLLREVQSDDEEDF</sequence>
<keyword evidence="3" id="KW-1185">Reference proteome</keyword>
<feature type="compositionally biased region" description="Polar residues" evidence="1">
    <location>
        <begin position="9"/>
        <end position="18"/>
    </location>
</feature>
<dbReference type="Proteomes" id="UP000494363">
    <property type="component" value="Unassembled WGS sequence"/>
</dbReference>
<evidence type="ECO:0000313" key="2">
    <source>
        <dbReference type="EMBL" id="CAB3774749.1"/>
    </source>
</evidence>
<dbReference type="RefSeq" id="WP_217478191.1">
    <property type="nucleotide sequence ID" value="NZ_CADIKH010000161.1"/>
</dbReference>
<dbReference type="EMBL" id="CADIKH010000161">
    <property type="protein sequence ID" value="CAB3774749.1"/>
    <property type="molecule type" value="Genomic_DNA"/>
</dbReference>
<evidence type="ECO:0000256" key="1">
    <source>
        <dbReference type="SAM" id="MobiDB-lite"/>
    </source>
</evidence>
<protein>
    <submittedName>
        <fullName evidence="2">Uncharacterized protein</fullName>
    </submittedName>
</protein>
<name>A0A6J5F7H6_9BURK</name>
<feature type="region of interest" description="Disordered" evidence="1">
    <location>
        <begin position="1"/>
        <end position="42"/>
    </location>
</feature>
<proteinExistence type="predicted"/>
<dbReference type="AlphaFoldDB" id="A0A6J5F7H6"/>
<gene>
    <name evidence="2" type="ORF">LMG29542_08127</name>
</gene>
<accession>A0A6J5F7H6</accession>
<organism evidence="2 3">
    <name type="scientific">Paraburkholderia humisilvae</name>
    <dbReference type="NCBI Taxonomy" id="627669"/>
    <lineage>
        <taxon>Bacteria</taxon>
        <taxon>Pseudomonadati</taxon>
        <taxon>Pseudomonadota</taxon>
        <taxon>Betaproteobacteria</taxon>
        <taxon>Burkholderiales</taxon>
        <taxon>Burkholderiaceae</taxon>
        <taxon>Paraburkholderia</taxon>
    </lineage>
</organism>
<reference evidence="2 3" key="1">
    <citation type="submission" date="2020-04" db="EMBL/GenBank/DDBJ databases">
        <authorList>
            <person name="De Canck E."/>
        </authorList>
    </citation>
    <scope>NUCLEOTIDE SEQUENCE [LARGE SCALE GENOMIC DNA]</scope>
    <source>
        <strain evidence="2 3">LMG 29542</strain>
    </source>
</reference>
<evidence type="ECO:0000313" key="3">
    <source>
        <dbReference type="Proteomes" id="UP000494363"/>
    </source>
</evidence>